<organism evidence="1 2">
    <name type="scientific">Nezara viridula</name>
    <name type="common">Southern green stink bug</name>
    <name type="synonym">Cimex viridulus</name>
    <dbReference type="NCBI Taxonomy" id="85310"/>
    <lineage>
        <taxon>Eukaryota</taxon>
        <taxon>Metazoa</taxon>
        <taxon>Ecdysozoa</taxon>
        <taxon>Arthropoda</taxon>
        <taxon>Hexapoda</taxon>
        <taxon>Insecta</taxon>
        <taxon>Pterygota</taxon>
        <taxon>Neoptera</taxon>
        <taxon>Paraneoptera</taxon>
        <taxon>Hemiptera</taxon>
        <taxon>Heteroptera</taxon>
        <taxon>Panheteroptera</taxon>
        <taxon>Pentatomomorpha</taxon>
        <taxon>Pentatomoidea</taxon>
        <taxon>Pentatomidae</taxon>
        <taxon>Pentatominae</taxon>
        <taxon>Nezara</taxon>
    </lineage>
</organism>
<evidence type="ECO:0000313" key="1">
    <source>
        <dbReference type="EMBL" id="CAH1400823.1"/>
    </source>
</evidence>
<dbReference type="Proteomes" id="UP001152798">
    <property type="component" value="Chromosome 4"/>
</dbReference>
<gene>
    <name evidence="1" type="ORF">NEZAVI_LOCUS9984</name>
</gene>
<sequence>MCHISICMDGGVNNISQYPSLKLGRVCVPHDHRNSGRKRDPDAAAAAWQQAHRLTSPSVFAQLRDGSLH</sequence>
<proteinExistence type="predicted"/>
<dbReference type="AlphaFoldDB" id="A0A9P0MMD6"/>
<name>A0A9P0MMD6_NEZVI</name>
<accession>A0A9P0MMD6</accession>
<reference evidence="1" key="1">
    <citation type="submission" date="2022-01" db="EMBL/GenBank/DDBJ databases">
        <authorList>
            <person name="King R."/>
        </authorList>
    </citation>
    <scope>NUCLEOTIDE SEQUENCE</scope>
</reference>
<keyword evidence="2" id="KW-1185">Reference proteome</keyword>
<evidence type="ECO:0000313" key="2">
    <source>
        <dbReference type="Proteomes" id="UP001152798"/>
    </source>
</evidence>
<dbReference type="EMBL" id="OV725080">
    <property type="protein sequence ID" value="CAH1400823.1"/>
    <property type="molecule type" value="Genomic_DNA"/>
</dbReference>
<protein>
    <submittedName>
        <fullName evidence="1">Uncharacterized protein</fullName>
    </submittedName>
</protein>